<proteinExistence type="predicted"/>
<dbReference type="PROSITE" id="PS00107">
    <property type="entry name" value="PROTEIN_KINASE_ATP"/>
    <property type="match status" value="1"/>
</dbReference>
<dbReference type="PROSITE" id="PS00108">
    <property type="entry name" value="PROTEIN_KINASE_ST"/>
    <property type="match status" value="1"/>
</dbReference>
<gene>
    <name evidence="7" type="ORF">IFO71_09010</name>
</gene>
<dbReference type="SMART" id="SM00220">
    <property type="entry name" value="S_TKc"/>
    <property type="match status" value="1"/>
</dbReference>
<reference evidence="7 8" key="1">
    <citation type="submission" date="2020-09" db="EMBL/GenBank/DDBJ databases">
        <title>Pseudoxanthomonas sp. CAU 1598 isolated from sand of Yaerae Beach.</title>
        <authorList>
            <person name="Kim W."/>
        </authorList>
    </citation>
    <scope>NUCLEOTIDE SEQUENCE [LARGE SCALE GENOMIC DNA]</scope>
    <source>
        <strain evidence="7 8">CAU 1598</strain>
    </source>
</reference>
<protein>
    <submittedName>
        <fullName evidence="7">Protein kinase</fullName>
    </submittedName>
</protein>
<dbReference type="Gene3D" id="1.10.510.10">
    <property type="entry name" value="Transferase(Phosphotransferase) domain 1"/>
    <property type="match status" value="1"/>
</dbReference>
<feature type="binding site" evidence="5">
    <location>
        <position position="80"/>
    </location>
    <ligand>
        <name>ATP</name>
        <dbReference type="ChEBI" id="CHEBI:30616"/>
    </ligand>
</feature>
<evidence type="ECO:0000313" key="7">
    <source>
        <dbReference type="EMBL" id="MBD8525881.1"/>
    </source>
</evidence>
<dbReference type="GO" id="GO:0005524">
    <property type="term" value="F:ATP binding"/>
    <property type="evidence" value="ECO:0007669"/>
    <property type="project" value="UniProtKB-UniRule"/>
</dbReference>
<sequence>MSKPDAPTPTPRSQRTPEDLFRTGGAASWVEQADEAFWQQQIGERLGPYELVELIGEGGMSVVFRGRRADGAFEREVAIKFIRQSRDAERLLDEAKAVAALKHPGIVDLIDAGRWNNDIPYLVLELVDGVTLDRYVKEQRPGFGQRLDLWLAIGDAVAFAHSHFLAHRDIKPANILIETSGRPRLVDFGIASGMQLADAGSDPRAGTPYYMAPEQWSDSASSDHGAADQYALGLLLAELLLDRRIRHYRADGTTLDSASSLALTWSSLDGQQRTALSQSLGLSRGRLGRRLAGDLSAVIAKATEDDPGQRYRSVAELSAEVRRWRDGYCVEARPAGPAKRLRKLVWRRRRLVGVTAILALLLAVQTTATILRLNEERDRALQAEANARASSRFLVDLLASVDPMQGKMEQFTPKQLFLRAMERAEDLPEASSARGEILLALGELGIGLSELERADSLLQRARAAFEESQALDGAIEARLSREYARLNYYRGKNEEAFDHAKRAWTQMRGLRGEQDRETFEIALDMATLNPDRLAGAHALTAALESPFLDPGLSQEARNWRLTVLINLSFAHDAAGQHDQALLAADQALQLADESTQFHLMPAILSSRAYIQFHRGELADARRNEQQALDLKRELFSPAHLGIFSSLDTLARIEAAAQDMPALLALAQQALAELDRGKIDQWIYTGKQRVWGGRAALAELRLGHPELAVARLQQIESSFGHNEPDAFDAVCAHVYQQAGRSDLAQPCLQRWRATPQRAEWVREEVVDFALELSTDTDASD</sequence>
<feature type="domain" description="Protein kinase" evidence="6">
    <location>
        <begin position="49"/>
        <end position="325"/>
    </location>
</feature>
<dbReference type="InterPro" id="IPR000719">
    <property type="entry name" value="Prot_kinase_dom"/>
</dbReference>
<dbReference type="InterPro" id="IPR017441">
    <property type="entry name" value="Protein_kinase_ATP_BS"/>
</dbReference>
<dbReference type="SUPFAM" id="SSF48452">
    <property type="entry name" value="TPR-like"/>
    <property type="match status" value="1"/>
</dbReference>
<evidence type="ECO:0000259" key="6">
    <source>
        <dbReference type="PROSITE" id="PS50011"/>
    </source>
</evidence>
<dbReference type="AlphaFoldDB" id="A0AAW3ZNE0"/>
<dbReference type="Pfam" id="PF00069">
    <property type="entry name" value="Pkinase"/>
    <property type="match status" value="1"/>
</dbReference>
<keyword evidence="4 5" id="KW-0067">ATP-binding</keyword>
<evidence type="ECO:0000256" key="5">
    <source>
        <dbReference type="PROSITE-ProRule" id="PRU10141"/>
    </source>
</evidence>
<evidence type="ECO:0000256" key="1">
    <source>
        <dbReference type="ARBA" id="ARBA00022679"/>
    </source>
</evidence>
<dbReference type="PROSITE" id="PS50011">
    <property type="entry name" value="PROTEIN_KINASE_DOM"/>
    <property type="match status" value="1"/>
</dbReference>
<evidence type="ECO:0000256" key="4">
    <source>
        <dbReference type="ARBA" id="ARBA00022840"/>
    </source>
</evidence>
<dbReference type="EMBL" id="JACYTR010000013">
    <property type="protein sequence ID" value="MBD8525881.1"/>
    <property type="molecule type" value="Genomic_DNA"/>
</dbReference>
<evidence type="ECO:0000256" key="3">
    <source>
        <dbReference type="ARBA" id="ARBA00022777"/>
    </source>
</evidence>
<dbReference type="Gene3D" id="1.25.40.10">
    <property type="entry name" value="Tetratricopeptide repeat domain"/>
    <property type="match status" value="1"/>
</dbReference>
<accession>A0AAW3ZNE0</accession>
<keyword evidence="2 5" id="KW-0547">Nucleotide-binding</keyword>
<organism evidence="7 8">
    <name type="scientific">Pseudomarimonas arenosa</name>
    <dbReference type="NCBI Taxonomy" id="2774145"/>
    <lineage>
        <taxon>Bacteria</taxon>
        <taxon>Pseudomonadati</taxon>
        <taxon>Pseudomonadota</taxon>
        <taxon>Gammaproteobacteria</taxon>
        <taxon>Lysobacterales</taxon>
        <taxon>Lysobacteraceae</taxon>
        <taxon>Pseudomarimonas</taxon>
    </lineage>
</organism>
<comment type="caution">
    <text evidence="7">The sequence shown here is derived from an EMBL/GenBank/DDBJ whole genome shotgun (WGS) entry which is preliminary data.</text>
</comment>
<dbReference type="InterPro" id="IPR008271">
    <property type="entry name" value="Ser/Thr_kinase_AS"/>
</dbReference>
<dbReference type="PANTHER" id="PTHR43289">
    <property type="entry name" value="MITOGEN-ACTIVATED PROTEIN KINASE KINASE KINASE 20-RELATED"/>
    <property type="match status" value="1"/>
</dbReference>
<dbReference type="RefSeq" id="WP_192029299.1">
    <property type="nucleotide sequence ID" value="NZ_JACYTR010000013.1"/>
</dbReference>
<dbReference type="SUPFAM" id="SSF56112">
    <property type="entry name" value="Protein kinase-like (PK-like)"/>
    <property type="match status" value="1"/>
</dbReference>
<dbReference type="GO" id="GO:0004674">
    <property type="term" value="F:protein serine/threonine kinase activity"/>
    <property type="evidence" value="ECO:0007669"/>
    <property type="project" value="TreeGrafter"/>
</dbReference>
<dbReference type="InterPro" id="IPR011009">
    <property type="entry name" value="Kinase-like_dom_sf"/>
</dbReference>
<dbReference type="CDD" id="cd14014">
    <property type="entry name" value="STKc_PknB_like"/>
    <property type="match status" value="1"/>
</dbReference>
<keyword evidence="1" id="KW-0808">Transferase</keyword>
<dbReference type="Proteomes" id="UP000613768">
    <property type="component" value="Unassembled WGS sequence"/>
</dbReference>
<name>A0AAW3ZNE0_9GAMM</name>
<keyword evidence="3 7" id="KW-0418">Kinase</keyword>
<evidence type="ECO:0000313" key="8">
    <source>
        <dbReference type="Proteomes" id="UP000613768"/>
    </source>
</evidence>
<dbReference type="InterPro" id="IPR011990">
    <property type="entry name" value="TPR-like_helical_dom_sf"/>
</dbReference>
<evidence type="ECO:0000256" key="2">
    <source>
        <dbReference type="ARBA" id="ARBA00022741"/>
    </source>
</evidence>
<dbReference type="PANTHER" id="PTHR43289:SF30">
    <property type="entry name" value="NON-SPECIFIC SERINE_THREONINE PROTEIN KINASE"/>
    <property type="match status" value="1"/>
</dbReference>
<keyword evidence="8" id="KW-1185">Reference proteome</keyword>